<feature type="signal peptide" evidence="1">
    <location>
        <begin position="1"/>
        <end position="20"/>
    </location>
</feature>
<feature type="chain" id="PRO_5046780674" evidence="1">
    <location>
        <begin position="21"/>
        <end position="417"/>
    </location>
</feature>
<name>A0ABT0NBU7_9GAMM</name>
<dbReference type="Proteomes" id="UP001202831">
    <property type="component" value="Unassembled WGS sequence"/>
</dbReference>
<gene>
    <name evidence="2" type="ORF">L2725_16065</name>
</gene>
<dbReference type="RefSeq" id="WP_249249852.1">
    <property type="nucleotide sequence ID" value="NZ_JAKIKT010000006.1"/>
</dbReference>
<sequence length="417" mass="46866">MLKKTILCAAMAIPSFSGLAVEAGNIYQGDMQSPVFECRDQVHAQYSAEEQKLVDTLWNEALIYLKTYADALTTSTTADCLNSDIAVYETTTPGFSRMCIMENEDMKKMVKHIYQIVNNPDAAKRCFAPRKGESWLTMPDAGVLAQSPVAQWIDRPTISEYMDSVETSENARIHGQVFARHFSEMATGDDIVMPKTFARDISANALPNLWASVGWVPMYAADSERNQRNFDNIRGGYAYAEILGHWGLLRINAINGEPVGAEVGMVMQQVDTFYPYHNHAISEIYYTIRQPACANQFKTFAVQEGNSLVKTVSETTDIREVELDTNYHNEQSAWASSEPLTDPLTYFHANTIHAFEIDGDCEARPHEKAIVTVWARSNANREHNDYGNTRLCESAENPNTPAIRGQTIRCDLTKQKW</sequence>
<keyword evidence="3" id="KW-1185">Reference proteome</keyword>
<keyword evidence="1" id="KW-0732">Signal</keyword>
<dbReference type="CDD" id="cd20283">
    <property type="entry name" value="cupin_DddY"/>
    <property type="match status" value="1"/>
</dbReference>
<accession>A0ABT0NBU7</accession>
<evidence type="ECO:0000313" key="2">
    <source>
        <dbReference type="EMBL" id="MCL2915277.1"/>
    </source>
</evidence>
<dbReference type="Gene3D" id="2.60.120.10">
    <property type="entry name" value="Jelly Rolls"/>
    <property type="match status" value="1"/>
</dbReference>
<dbReference type="InterPro" id="IPR014710">
    <property type="entry name" value="RmlC-like_jellyroll"/>
</dbReference>
<organism evidence="2 3">
    <name type="scientific">Shewanella corallii</name>
    <dbReference type="NCBI Taxonomy" id="560080"/>
    <lineage>
        <taxon>Bacteria</taxon>
        <taxon>Pseudomonadati</taxon>
        <taxon>Pseudomonadota</taxon>
        <taxon>Gammaproteobacteria</taxon>
        <taxon>Alteromonadales</taxon>
        <taxon>Shewanellaceae</taxon>
        <taxon>Shewanella</taxon>
    </lineage>
</organism>
<evidence type="ECO:0000256" key="1">
    <source>
        <dbReference type="SAM" id="SignalP"/>
    </source>
</evidence>
<protein>
    <submittedName>
        <fullName evidence="2">Uncharacterized protein</fullName>
    </submittedName>
</protein>
<proteinExistence type="predicted"/>
<comment type="caution">
    <text evidence="2">The sequence shown here is derived from an EMBL/GenBank/DDBJ whole genome shotgun (WGS) entry which is preliminary data.</text>
</comment>
<dbReference type="EMBL" id="JAKIKT010000006">
    <property type="protein sequence ID" value="MCL2915277.1"/>
    <property type="molecule type" value="Genomic_DNA"/>
</dbReference>
<evidence type="ECO:0000313" key="3">
    <source>
        <dbReference type="Proteomes" id="UP001202831"/>
    </source>
</evidence>
<reference evidence="2 3" key="1">
    <citation type="submission" date="2022-01" db="EMBL/GenBank/DDBJ databases">
        <title>Whole genome-based taxonomy of the Shewanellaceae.</title>
        <authorList>
            <person name="Martin-Rodriguez A.J."/>
        </authorList>
    </citation>
    <scope>NUCLEOTIDE SEQUENCE [LARGE SCALE GENOMIC DNA]</scope>
    <source>
        <strain evidence="2 3">DSM 21332</strain>
    </source>
</reference>